<dbReference type="InterPro" id="IPR014777">
    <property type="entry name" value="4pyrrole_Mease_sub1"/>
</dbReference>
<organism evidence="8 9">
    <name type="scientific">Candidatus Komeilibacteria bacterium CG_4_10_14_0_8_um_filter_37_78</name>
    <dbReference type="NCBI Taxonomy" id="1974471"/>
    <lineage>
        <taxon>Bacteria</taxon>
        <taxon>Candidatus Komeiliibacteriota</taxon>
    </lineage>
</organism>
<dbReference type="PIRSF" id="PIRSF005917">
    <property type="entry name" value="MTase_YraL"/>
    <property type="match status" value="1"/>
</dbReference>
<dbReference type="GO" id="GO:0005737">
    <property type="term" value="C:cytoplasm"/>
    <property type="evidence" value="ECO:0007669"/>
    <property type="project" value="UniProtKB-SubCell"/>
</dbReference>
<dbReference type="Proteomes" id="UP000228689">
    <property type="component" value="Unassembled WGS sequence"/>
</dbReference>
<protein>
    <recommendedName>
        <fullName evidence="6">Ribosomal RNA small subunit methyltransferase I</fullName>
        <ecNumber evidence="6">2.1.1.198</ecNumber>
    </recommendedName>
    <alternativeName>
        <fullName evidence="6">16S rRNA 2'-O-ribose C1402 methyltransferase</fullName>
    </alternativeName>
    <alternativeName>
        <fullName evidence="6">rRNA (cytidine-2'-O-)-methyltransferase RsmI</fullName>
    </alternativeName>
</protein>
<keyword evidence="1 6" id="KW-0963">Cytoplasm</keyword>
<comment type="subcellular location">
    <subcellularLocation>
        <location evidence="6">Cytoplasm</location>
    </subcellularLocation>
</comment>
<feature type="domain" description="Tetrapyrrole methylase" evidence="7">
    <location>
        <begin position="3"/>
        <end position="202"/>
    </location>
</feature>
<dbReference type="PANTHER" id="PTHR46111">
    <property type="entry name" value="RIBOSOMAL RNA SMALL SUBUNIT METHYLTRANSFERASE I"/>
    <property type="match status" value="1"/>
</dbReference>
<dbReference type="InterPro" id="IPR035996">
    <property type="entry name" value="4pyrrol_Methylase_sf"/>
</dbReference>
<evidence type="ECO:0000313" key="8">
    <source>
        <dbReference type="EMBL" id="PIY95169.1"/>
    </source>
</evidence>
<evidence type="ECO:0000256" key="4">
    <source>
        <dbReference type="ARBA" id="ARBA00022679"/>
    </source>
</evidence>
<dbReference type="InterPro" id="IPR008189">
    <property type="entry name" value="rRNA_ssu_MeTfrase_I"/>
</dbReference>
<evidence type="ECO:0000313" key="9">
    <source>
        <dbReference type="Proteomes" id="UP000228689"/>
    </source>
</evidence>
<evidence type="ECO:0000259" key="7">
    <source>
        <dbReference type="Pfam" id="PF00590"/>
    </source>
</evidence>
<dbReference type="CDD" id="cd11648">
    <property type="entry name" value="RsmI"/>
    <property type="match status" value="1"/>
</dbReference>
<keyword evidence="5 6" id="KW-0949">S-adenosyl-L-methionine</keyword>
<dbReference type="SUPFAM" id="SSF53790">
    <property type="entry name" value="Tetrapyrrole methylase"/>
    <property type="match status" value="1"/>
</dbReference>
<dbReference type="GO" id="GO:0070677">
    <property type="term" value="F:rRNA (cytosine-2'-O-)-methyltransferase activity"/>
    <property type="evidence" value="ECO:0007669"/>
    <property type="project" value="UniProtKB-UniRule"/>
</dbReference>
<dbReference type="FunFam" id="3.30.950.10:FF:000002">
    <property type="entry name" value="Ribosomal RNA small subunit methyltransferase I"/>
    <property type="match status" value="1"/>
</dbReference>
<dbReference type="HAMAP" id="MF_01877">
    <property type="entry name" value="16SrRNA_methyltr_I"/>
    <property type="match status" value="1"/>
</dbReference>
<comment type="catalytic activity">
    <reaction evidence="6">
        <text>cytidine(1402) in 16S rRNA + S-adenosyl-L-methionine = 2'-O-methylcytidine(1402) in 16S rRNA + S-adenosyl-L-homocysteine + H(+)</text>
        <dbReference type="Rhea" id="RHEA:42924"/>
        <dbReference type="Rhea" id="RHEA-COMP:10285"/>
        <dbReference type="Rhea" id="RHEA-COMP:10286"/>
        <dbReference type="ChEBI" id="CHEBI:15378"/>
        <dbReference type="ChEBI" id="CHEBI:57856"/>
        <dbReference type="ChEBI" id="CHEBI:59789"/>
        <dbReference type="ChEBI" id="CHEBI:74495"/>
        <dbReference type="ChEBI" id="CHEBI:82748"/>
        <dbReference type="EC" id="2.1.1.198"/>
    </reaction>
</comment>
<sequence>MGKLYIVGTPIGNLQDITLRALETLKTVDFIACEDKRVTINLLNHYQINKPLLSYFQHSKISQVDKIIALLKDGKDIALVTDAGTPGISDPGNKLVAEVIDHDLVVLPIPGVSAMTTLLSISGLPTDEFVFFGFLPHKKGRQTKLYRIIDSKQTIVLYESVHRIEKLLRELKEAGIEERAIVLGRELTKQFESIYRGTVDQITTKLNEDKIKGEFVLVIEGSK</sequence>
<comment type="similarity">
    <text evidence="6">Belongs to the methyltransferase superfamily. RsmI family.</text>
</comment>
<evidence type="ECO:0000256" key="5">
    <source>
        <dbReference type="ARBA" id="ARBA00022691"/>
    </source>
</evidence>
<comment type="function">
    <text evidence="6">Catalyzes the 2'-O-methylation of the ribose of cytidine 1402 (C1402) in 16S rRNA.</text>
</comment>
<proteinExistence type="inferred from homology"/>
<dbReference type="EC" id="2.1.1.198" evidence="6"/>
<evidence type="ECO:0000256" key="6">
    <source>
        <dbReference type="HAMAP-Rule" id="MF_01877"/>
    </source>
</evidence>
<dbReference type="NCBIfam" id="TIGR00096">
    <property type="entry name" value="16S rRNA (cytidine(1402)-2'-O)-methyltransferase"/>
    <property type="match status" value="1"/>
</dbReference>
<accession>A0A2M7REK6</accession>
<gene>
    <name evidence="6 8" type="primary">rsmI</name>
    <name evidence="8" type="ORF">COY67_01345</name>
</gene>
<dbReference type="PANTHER" id="PTHR46111:SF1">
    <property type="entry name" value="RIBOSOMAL RNA SMALL SUBUNIT METHYLTRANSFERASE I"/>
    <property type="match status" value="1"/>
</dbReference>
<dbReference type="InterPro" id="IPR014776">
    <property type="entry name" value="4pyrrole_Mease_sub2"/>
</dbReference>
<dbReference type="EMBL" id="PFMC01000035">
    <property type="protein sequence ID" value="PIY95169.1"/>
    <property type="molecule type" value="Genomic_DNA"/>
</dbReference>
<comment type="caution">
    <text evidence="8">The sequence shown here is derived from an EMBL/GenBank/DDBJ whole genome shotgun (WGS) entry which is preliminary data.</text>
</comment>
<evidence type="ECO:0000256" key="1">
    <source>
        <dbReference type="ARBA" id="ARBA00022490"/>
    </source>
</evidence>
<keyword evidence="3 6" id="KW-0489">Methyltransferase</keyword>
<dbReference type="AlphaFoldDB" id="A0A2M7REK6"/>
<evidence type="ECO:0000256" key="2">
    <source>
        <dbReference type="ARBA" id="ARBA00022552"/>
    </source>
</evidence>
<name>A0A2M7REK6_9BACT</name>
<dbReference type="Gene3D" id="3.30.950.10">
    <property type="entry name" value="Methyltransferase, Cobalt-precorrin-4 Transmethylase, Domain 2"/>
    <property type="match status" value="1"/>
</dbReference>
<dbReference type="FunFam" id="3.40.1010.10:FF:000007">
    <property type="entry name" value="Ribosomal RNA small subunit methyltransferase I"/>
    <property type="match status" value="1"/>
</dbReference>
<keyword evidence="2 6" id="KW-0698">rRNA processing</keyword>
<reference evidence="9" key="1">
    <citation type="submission" date="2017-09" db="EMBL/GenBank/DDBJ databases">
        <title>Depth-based differentiation of microbial function through sediment-hosted aquifers and enrichment of novel symbionts in the deep terrestrial subsurface.</title>
        <authorList>
            <person name="Probst A.J."/>
            <person name="Ladd B."/>
            <person name="Jarett J.K."/>
            <person name="Geller-Mcgrath D.E."/>
            <person name="Sieber C.M.K."/>
            <person name="Emerson J.B."/>
            <person name="Anantharaman K."/>
            <person name="Thomas B.C."/>
            <person name="Malmstrom R."/>
            <person name="Stieglmeier M."/>
            <person name="Klingl A."/>
            <person name="Woyke T."/>
            <person name="Ryan C.M."/>
            <person name="Banfield J.F."/>
        </authorList>
    </citation>
    <scope>NUCLEOTIDE SEQUENCE [LARGE SCALE GENOMIC DNA]</scope>
</reference>
<dbReference type="Gene3D" id="3.40.1010.10">
    <property type="entry name" value="Cobalt-precorrin-4 Transmethylase, Domain 1"/>
    <property type="match status" value="1"/>
</dbReference>
<keyword evidence="4 6" id="KW-0808">Transferase</keyword>
<dbReference type="InterPro" id="IPR000878">
    <property type="entry name" value="4pyrrol_Mease"/>
</dbReference>
<evidence type="ECO:0000256" key="3">
    <source>
        <dbReference type="ARBA" id="ARBA00022603"/>
    </source>
</evidence>
<dbReference type="Pfam" id="PF00590">
    <property type="entry name" value="TP_methylase"/>
    <property type="match status" value="1"/>
</dbReference>